<gene>
    <name evidence="1" type="ORF">L6164_002472</name>
</gene>
<dbReference type="EMBL" id="CM039427">
    <property type="protein sequence ID" value="KAI4353529.1"/>
    <property type="molecule type" value="Genomic_DNA"/>
</dbReference>
<comment type="caution">
    <text evidence="1">The sequence shown here is derived from an EMBL/GenBank/DDBJ whole genome shotgun (WGS) entry which is preliminary data.</text>
</comment>
<protein>
    <submittedName>
        <fullName evidence="1">Uncharacterized protein</fullName>
    </submittedName>
</protein>
<reference evidence="1 2" key="1">
    <citation type="journal article" date="2022" name="DNA Res.">
        <title>Chromosomal-level genome assembly of the orchid tree Bauhinia variegata (Leguminosae; Cercidoideae) supports the allotetraploid origin hypothesis of Bauhinia.</title>
        <authorList>
            <person name="Zhong Y."/>
            <person name="Chen Y."/>
            <person name="Zheng D."/>
            <person name="Pang J."/>
            <person name="Liu Y."/>
            <person name="Luo S."/>
            <person name="Meng S."/>
            <person name="Qian L."/>
            <person name="Wei D."/>
            <person name="Dai S."/>
            <person name="Zhou R."/>
        </authorList>
    </citation>
    <scope>NUCLEOTIDE SEQUENCE [LARGE SCALE GENOMIC DNA]</scope>
    <source>
        <strain evidence="1">BV-YZ2020</strain>
    </source>
</reference>
<accession>A0ACB9PZS7</accession>
<evidence type="ECO:0000313" key="2">
    <source>
        <dbReference type="Proteomes" id="UP000828941"/>
    </source>
</evidence>
<organism evidence="1 2">
    <name type="scientific">Bauhinia variegata</name>
    <name type="common">Purple orchid tree</name>
    <name type="synonym">Phanera variegata</name>
    <dbReference type="NCBI Taxonomy" id="167791"/>
    <lineage>
        <taxon>Eukaryota</taxon>
        <taxon>Viridiplantae</taxon>
        <taxon>Streptophyta</taxon>
        <taxon>Embryophyta</taxon>
        <taxon>Tracheophyta</taxon>
        <taxon>Spermatophyta</taxon>
        <taxon>Magnoliopsida</taxon>
        <taxon>eudicotyledons</taxon>
        <taxon>Gunneridae</taxon>
        <taxon>Pentapetalae</taxon>
        <taxon>rosids</taxon>
        <taxon>fabids</taxon>
        <taxon>Fabales</taxon>
        <taxon>Fabaceae</taxon>
        <taxon>Cercidoideae</taxon>
        <taxon>Cercideae</taxon>
        <taxon>Bauhiniinae</taxon>
        <taxon>Bauhinia</taxon>
    </lineage>
</organism>
<dbReference type="Proteomes" id="UP000828941">
    <property type="component" value="Chromosome 2"/>
</dbReference>
<name>A0ACB9PZS7_BAUVA</name>
<keyword evidence="2" id="KW-1185">Reference proteome</keyword>
<sequence>MLLRSLRTSQPVSFLISSPTLFIEDTNSTTFKQKNIWVLNFVPFACDPDLLQIHRVLFSGLPFMIFSTAG</sequence>
<evidence type="ECO:0000313" key="1">
    <source>
        <dbReference type="EMBL" id="KAI4353529.1"/>
    </source>
</evidence>
<proteinExistence type="predicted"/>